<geneLocation type="plasmid" evidence="1 2">
    <name>pl3WSM5005</name>
</geneLocation>
<keyword evidence="2" id="KW-1185">Reference proteome</keyword>
<accession>A0ACA8AX56</accession>
<name>A0ACA8AX56_9BURK</name>
<dbReference type="EMBL" id="CP017564">
    <property type="protein sequence ID" value="APA90288.1"/>
    <property type="molecule type" value="Genomic_DNA"/>
</dbReference>
<evidence type="ECO:0000313" key="1">
    <source>
        <dbReference type="EMBL" id="APA90288.1"/>
    </source>
</evidence>
<evidence type="ECO:0000313" key="2">
    <source>
        <dbReference type="Proteomes" id="UP000179860"/>
    </source>
</evidence>
<keyword evidence="1" id="KW-0614">Plasmid</keyword>
<reference evidence="1" key="1">
    <citation type="submission" date="2016-09" db="EMBL/GenBank/DDBJ databases">
        <title>The Complete Genome of Burkholderia sprentiae wsm5005.</title>
        <authorList>
            <person name="De Meyer S."/>
            <person name="Wang P."/>
            <person name="Terpolilli J."/>
        </authorList>
    </citation>
    <scope>NUCLEOTIDE SEQUENCE</scope>
    <source>
        <strain evidence="1">WSM5005</strain>
        <plasmid evidence="1">pl3WSM5005</plasmid>
    </source>
</reference>
<reference evidence="1" key="2">
    <citation type="submission" date="2021-06" db="EMBL/GenBank/DDBJ databases">
        <authorList>
            <person name="Rogers T.H."/>
            <person name="Ramsay J.P."/>
            <person name="Wang P."/>
            <person name="Terpolilli J."/>
        </authorList>
    </citation>
    <scope>NUCLEOTIDE SEQUENCE</scope>
    <source>
        <strain evidence="1">WSM5005</strain>
        <plasmid evidence="1">pl3WSM5005</plasmid>
    </source>
</reference>
<protein>
    <submittedName>
        <fullName evidence="1">Uncharacterized protein</fullName>
    </submittedName>
</protein>
<proteinExistence type="predicted"/>
<gene>
    <name evidence="1" type="ORF">BJG93_34825</name>
</gene>
<dbReference type="Proteomes" id="UP000179860">
    <property type="component" value="Plasmid pl3WSM5005"/>
</dbReference>
<sequence>MNNHPLDQTIDNERERWAENLSIAFRTLRKHGFYVMQDPDAAKQSDDAQKRQSFDAACVLIGLPATPENAGHQVVQALGRELLENAAVAAERLSGRL</sequence>
<organism evidence="1 2">
    <name type="scientific">Paraburkholderia sprentiae WSM5005</name>
    <dbReference type="NCBI Taxonomy" id="754502"/>
    <lineage>
        <taxon>Bacteria</taxon>
        <taxon>Pseudomonadati</taxon>
        <taxon>Pseudomonadota</taxon>
        <taxon>Betaproteobacteria</taxon>
        <taxon>Burkholderiales</taxon>
        <taxon>Burkholderiaceae</taxon>
        <taxon>Paraburkholderia</taxon>
    </lineage>
</organism>